<evidence type="ECO:0000313" key="6">
    <source>
        <dbReference type="Proteomes" id="UP000371423"/>
    </source>
</evidence>
<evidence type="ECO:0000259" key="3">
    <source>
        <dbReference type="Pfam" id="PF13731"/>
    </source>
</evidence>
<dbReference type="AlphaFoldDB" id="A0A5P0ZU23"/>
<dbReference type="OrthoDB" id="2149740at2"/>
<reference evidence="6 7" key="1">
    <citation type="journal article" date="2019" name="Syst. Appl. Microbiol.">
        <title>Polyphasic characterization of two novel Lactobacillus spp. isolated from blown salami packages: Description of Lactobacillus halodurans sp. nov. and Lactobacillus salsicarnum sp. nov.</title>
        <authorList>
            <person name="Schuster J.A."/>
            <person name="Klingl A."/>
            <person name="Vogel R.F."/>
            <person name="Ehrmann M.A."/>
        </authorList>
    </citation>
    <scope>NUCLEOTIDE SEQUENCE [LARGE SCALE GENOMIC DNA]</scope>
    <source>
        <strain evidence="5 6">TMW 1.1920</strain>
        <strain evidence="4 7">TMW 1.2172</strain>
    </source>
</reference>
<evidence type="ECO:0000313" key="7">
    <source>
        <dbReference type="Proteomes" id="UP000414364"/>
    </source>
</evidence>
<name>A0A5P0ZU23_9LACO</name>
<feature type="compositionally biased region" description="Polar residues" evidence="1">
    <location>
        <begin position="34"/>
        <end position="60"/>
    </location>
</feature>
<accession>A0A5P0ZU23</accession>
<protein>
    <recommendedName>
        <fullName evidence="3">WxL domain-containing protein</fullName>
    </recommendedName>
</protein>
<dbReference type="InterPro" id="IPR027994">
    <property type="entry name" value="WxL_dom"/>
</dbReference>
<dbReference type="Proteomes" id="UP000414364">
    <property type="component" value="Unassembled WGS sequence"/>
</dbReference>
<feature type="chain" id="PRO_5044622372" description="WxL domain-containing protein" evidence="2">
    <location>
        <begin position="31"/>
        <end position="282"/>
    </location>
</feature>
<evidence type="ECO:0000313" key="5">
    <source>
        <dbReference type="EMBL" id="MQS96563.1"/>
    </source>
</evidence>
<evidence type="ECO:0000256" key="1">
    <source>
        <dbReference type="SAM" id="MobiDB-lite"/>
    </source>
</evidence>
<sequence>MKLSRNVLVGSLATAGMVLGALAPALTAQAATTSGTVDPSTGKVSGTVDSETGKYKTSATDSLPDGGLAIAYDDGTTDTIGEASAQSNANVKVVDGLLVLDQVPDFGFGTAAMGSTVDLNNNKYNDQATDSENASAVKVIESRSGQPGFTLNASMSLFTDGSTAAGKAFTMTLNPVGLTNDEGANVANEGASLKTEEAPITASATAAPQTVIDLASGTYKAGSINATYSTPDSASLKLVDGTNGSTSSDAKDAAVKSYNSTITWTLAAKPTKTGTTTAPDAG</sequence>
<evidence type="ECO:0000256" key="2">
    <source>
        <dbReference type="SAM" id="SignalP"/>
    </source>
</evidence>
<evidence type="ECO:0000313" key="4">
    <source>
        <dbReference type="EMBL" id="MQS76306.1"/>
    </source>
</evidence>
<dbReference type="EMBL" id="VDFO01000004">
    <property type="protein sequence ID" value="MQS96563.1"/>
    <property type="molecule type" value="Genomic_DNA"/>
</dbReference>
<feature type="domain" description="WxL" evidence="3">
    <location>
        <begin position="94"/>
        <end position="270"/>
    </location>
</feature>
<dbReference type="RefSeq" id="WP_153385700.1">
    <property type="nucleotide sequence ID" value="NZ_VDFO01000004.1"/>
</dbReference>
<comment type="caution">
    <text evidence="5">The sequence shown here is derived from an EMBL/GenBank/DDBJ whole genome shotgun (WGS) entry which is preliminary data.</text>
</comment>
<dbReference type="EMBL" id="VDFP01000014">
    <property type="protein sequence ID" value="MQS76306.1"/>
    <property type="molecule type" value="Genomic_DNA"/>
</dbReference>
<dbReference type="Proteomes" id="UP000371423">
    <property type="component" value="Unassembled WGS sequence"/>
</dbReference>
<feature type="region of interest" description="Disordered" evidence="1">
    <location>
        <begin position="32"/>
        <end position="60"/>
    </location>
</feature>
<keyword evidence="6" id="KW-1185">Reference proteome</keyword>
<organism evidence="5 6">
    <name type="scientific">Companilactobacillus halodurans</name>
    <dbReference type="NCBI Taxonomy" id="2584183"/>
    <lineage>
        <taxon>Bacteria</taxon>
        <taxon>Bacillati</taxon>
        <taxon>Bacillota</taxon>
        <taxon>Bacilli</taxon>
        <taxon>Lactobacillales</taxon>
        <taxon>Lactobacillaceae</taxon>
        <taxon>Companilactobacillus</taxon>
    </lineage>
</organism>
<gene>
    <name evidence="5" type="ORF">FHL05_01490</name>
    <name evidence="4" type="ORF">FHL06_07910</name>
</gene>
<feature type="signal peptide" evidence="2">
    <location>
        <begin position="1"/>
        <end position="30"/>
    </location>
</feature>
<keyword evidence="2" id="KW-0732">Signal</keyword>
<dbReference type="Pfam" id="PF13731">
    <property type="entry name" value="WxL"/>
    <property type="match status" value="1"/>
</dbReference>
<proteinExistence type="predicted"/>